<evidence type="ECO:0000256" key="6">
    <source>
        <dbReference type="ARBA" id="ARBA00022989"/>
    </source>
</evidence>
<feature type="transmembrane region" description="Helical" evidence="9">
    <location>
        <begin position="160"/>
        <end position="184"/>
    </location>
</feature>
<dbReference type="GO" id="GO:0005886">
    <property type="term" value="C:plasma membrane"/>
    <property type="evidence" value="ECO:0007669"/>
    <property type="project" value="UniProtKB-SubCell"/>
</dbReference>
<reference evidence="11" key="2">
    <citation type="submission" date="2025-09" db="UniProtKB">
        <authorList>
            <consortium name="Ensembl"/>
        </authorList>
    </citation>
    <scope>IDENTIFICATION</scope>
</reference>
<dbReference type="Ensembl" id="ENSACOT00000019259.1">
    <property type="protein sequence ID" value="ENSACOP00000018592.1"/>
    <property type="gene ID" value="ENSACOG00000012755.1"/>
</dbReference>
<feature type="domain" description="G-protein coupled receptors family 1 profile" evidence="10">
    <location>
        <begin position="35"/>
        <end position="213"/>
    </location>
</feature>
<keyword evidence="7 9" id="KW-0472">Membrane</keyword>
<keyword evidence="12" id="KW-1185">Reference proteome</keyword>
<name>A0A8B9G3J3_9PSIT</name>
<evidence type="ECO:0000256" key="8">
    <source>
        <dbReference type="ARBA" id="ARBA00023224"/>
    </source>
</evidence>
<keyword evidence="6 9" id="KW-1133">Transmembrane helix</keyword>
<evidence type="ECO:0000256" key="1">
    <source>
        <dbReference type="ARBA" id="ARBA00004651"/>
    </source>
</evidence>
<evidence type="ECO:0000256" key="9">
    <source>
        <dbReference type="SAM" id="Phobius"/>
    </source>
</evidence>
<reference evidence="11" key="1">
    <citation type="submission" date="2025-08" db="UniProtKB">
        <authorList>
            <consortium name="Ensembl"/>
        </authorList>
    </citation>
    <scope>IDENTIFICATION</scope>
</reference>
<dbReference type="InterPro" id="IPR017452">
    <property type="entry name" value="GPCR_Rhodpsn_7TM"/>
</dbReference>
<sequence length="236" mass="26381">MAKENQSIVTEFILQGLSSQPRTQTVLFIVFLLFYLLTIVGNVMVIAVIRADCQLQSPMYLSLKACIHMVMASWASSLLSSMVVNSLTLHLPFCGPHTLNHYFCKVPAVLSLACADTALLEFVIFSILIACIPFLLIIISYASILSTILKMQSAHVKSKAFSTCGCHLIVVTIFYGTAICMYMNPKSRSPQDRGKVVAVFYTIVTPMLNPLIYSLRNKDMKRALRRETVRKIKSFI</sequence>
<evidence type="ECO:0000259" key="10">
    <source>
        <dbReference type="PROSITE" id="PS50262"/>
    </source>
</evidence>
<keyword evidence="2" id="KW-1003">Cell membrane</keyword>
<comment type="subcellular location">
    <subcellularLocation>
        <location evidence="1">Cell membrane</location>
        <topology evidence="1">Multi-pass membrane protein</topology>
    </subcellularLocation>
</comment>
<evidence type="ECO:0000256" key="7">
    <source>
        <dbReference type="ARBA" id="ARBA00023136"/>
    </source>
</evidence>
<evidence type="ECO:0000313" key="12">
    <source>
        <dbReference type="Proteomes" id="UP000694522"/>
    </source>
</evidence>
<dbReference type="GO" id="GO:0004930">
    <property type="term" value="F:G protein-coupled receptor activity"/>
    <property type="evidence" value="ECO:0007669"/>
    <property type="project" value="InterPro"/>
</dbReference>
<evidence type="ECO:0000256" key="2">
    <source>
        <dbReference type="ARBA" id="ARBA00022475"/>
    </source>
</evidence>
<feature type="transmembrane region" description="Helical" evidence="9">
    <location>
        <begin position="61"/>
        <end position="83"/>
    </location>
</feature>
<dbReference type="AlphaFoldDB" id="A0A8B9G3J3"/>
<feature type="transmembrane region" description="Helical" evidence="9">
    <location>
        <begin position="26"/>
        <end position="49"/>
    </location>
</feature>
<dbReference type="InterPro" id="IPR000725">
    <property type="entry name" value="Olfact_rcpt"/>
</dbReference>
<dbReference type="PROSITE" id="PS50262">
    <property type="entry name" value="G_PROTEIN_RECEP_F1_2"/>
    <property type="match status" value="1"/>
</dbReference>
<dbReference type="Pfam" id="PF13853">
    <property type="entry name" value="7tm_4"/>
    <property type="match status" value="1"/>
</dbReference>
<keyword evidence="8" id="KW-0807">Transducer</keyword>
<dbReference type="InterPro" id="IPR000276">
    <property type="entry name" value="GPCR_Rhodpsn"/>
</dbReference>
<accession>A0A8B9G3J3</accession>
<proteinExistence type="predicted"/>
<evidence type="ECO:0000256" key="4">
    <source>
        <dbReference type="ARBA" id="ARBA00022692"/>
    </source>
</evidence>
<organism evidence="11 12">
    <name type="scientific">Amazona collaria</name>
    <name type="common">yellow-billed parrot</name>
    <dbReference type="NCBI Taxonomy" id="241587"/>
    <lineage>
        <taxon>Eukaryota</taxon>
        <taxon>Metazoa</taxon>
        <taxon>Chordata</taxon>
        <taxon>Craniata</taxon>
        <taxon>Vertebrata</taxon>
        <taxon>Euteleostomi</taxon>
        <taxon>Archelosauria</taxon>
        <taxon>Archosauria</taxon>
        <taxon>Dinosauria</taxon>
        <taxon>Saurischia</taxon>
        <taxon>Theropoda</taxon>
        <taxon>Coelurosauria</taxon>
        <taxon>Aves</taxon>
        <taxon>Neognathae</taxon>
        <taxon>Neoaves</taxon>
        <taxon>Telluraves</taxon>
        <taxon>Australaves</taxon>
        <taxon>Psittaciformes</taxon>
        <taxon>Psittacidae</taxon>
        <taxon>Amazona</taxon>
    </lineage>
</organism>
<dbReference type="SUPFAM" id="SSF81321">
    <property type="entry name" value="Family A G protein-coupled receptor-like"/>
    <property type="match status" value="1"/>
</dbReference>
<dbReference type="PANTHER" id="PTHR26453">
    <property type="entry name" value="OLFACTORY RECEPTOR"/>
    <property type="match status" value="1"/>
</dbReference>
<dbReference type="PRINTS" id="PR00237">
    <property type="entry name" value="GPCRRHODOPSN"/>
</dbReference>
<evidence type="ECO:0000313" key="11">
    <source>
        <dbReference type="Ensembl" id="ENSACOP00000018592.1"/>
    </source>
</evidence>
<feature type="transmembrane region" description="Helical" evidence="9">
    <location>
        <begin position="196"/>
        <end position="215"/>
    </location>
</feature>
<protein>
    <recommendedName>
        <fullName evidence="10">G-protein coupled receptors family 1 profile domain-containing protein</fullName>
    </recommendedName>
</protein>
<feature type="transmembrane region" description="Helical" evidence="9">
    <location>
        <begin position="122"/>
        <end position="148"/>
    </location>
</feature>
<dbReference type="PRINTS" id="PR00245">
    <property type="entry name" value="OLFACTORYR"/>
</dbReference>
<keyword evidence="3" id="KW-0716">Sensory transduction</keyword>
<dbReference type="GO" id="GO:0004984">
    <property type="term" value="F:olfactory receptor activity"/>
    <property type="evidence" value="ECO:0007669"/>
    <property type="project" value="InterPro"/>
</dbReference>
<dbReference type="Proteomes" id="UP000694522">
    <property type="component" value="Unplaced"/>
</dbReference>
<evidence type="ECO:0000256" key="5">
    <source>
        <dbReference type="ARBA" id="ARBA00022725"/>
    </source>
</evidence>
<keyword evidence="4 9" id="KW-0812">Transmembrane</keyword>
<dbReference type="Gene3D" id="1.20.1070.10">
    <property type="entry name" value="Rhodopsin 7-helix transmembrane proteins"/>
    <property type="match status" value="2"/>
</dbReference>
<evidence type="ECO:0000256" key="3">
    <source>
        <dbReference type="ARBA" id="ARBA00022606"/>
    </source>
</evidence>
<keyword evidence="5" id="KW-0552">Olfaction</keyword>